<feature type="transmembrane region" description="Helical" evidence="1">
    <location>
        <begin position="204"/>
        <end position="224"/>
    </location>
</feature>
<proteinExistence type="predicted"/>
<keyword evidence="4" id="KW-1185">Reference proteome</keyword>
<evidence type="ECO:0000256" key="1">
    <source>
        <dbReference type="SAM" id="Phobius"/>
    </source>
</evidence>
<name>A0A561C0N1_9ACTN</name>
<comment type="caution">
    <text evidence="3">The sequence shown here is derived from an EMBL/GenBank/DDBJ whole genome shotgun (WGS) entry which is preliminary data.</text>
</comment>
<keyword evidence="1" id="KW-0472">Membrane</keyword>
<feature type="domain" description="DUF112" evidence="2">
    <location>
        <begin position="20"/>
        <end position="438"/>
    </location>
</feature>
<feature type="transmembrane region" description="Helical" evidence="1">
    <location>
        <begin position="413"/>
        <end position="442"/>
    </location>
</feature>
<feature type="transmembrane region" description="Helical" evidence="1">
    <location>
        <begin position="167"/>
        <end position="184"/>
    </location>
</feature>
<evidence type="ECO:0000259" key="2">
    <source>
        <dbReference type="Pfam" id="PF01970"/>
    </source>
</evidence>
<dbReference type="OrthoDB" id="9781349at2"/>
<dbReference type="Proteomes" id="UP000318380">
    <property type="component" value="Unassembled WGS sequence"/>
</dbReference>
<dbReference type="AlphaFoldDB" id="A0A561C0N1"/>
<feature type="transmembrane region" description="Helical" evidence="1">
    <location>
        <begin position="60"/>
        <end position="82"/>
    </location>
</feature>
<evidence type="ECO:0000313" key="4">
    <source>
        <dbReference type="Proteomes" id="UP000318380"/>
    </source>
</evidence>
<dbReference type="RefSeq" id="WP_145812163.1">
    <property type="nucleotide sequence ID" value="NZ_VIVK01000001.1"/>
</dbReference>
<feature type="transmembrane region" description="Helical" evidence="1">
    <location>
        <begin position="463"/>
        <end position="486"/>
    </location>
</feature>
<gene>
    <name evidence="3" type="ORF">FB561_5834</name>
</gene>
<dbReference type="PANTHER" id="PTHR35342">
    <property type="entry name" value="TRICARBOXYLIC TRANSPORT PROTEIN"/>
    <property type="match status" value="1"/>
</dbReference>
<feature type="transmembrane region" description="Helical" evidence="1">
    <location>
        <begin position="354"/>
        <end position="377"/>
    </location>
</feature>
<dbReference type="EMBL" id="VIVK01000001">
    <property type="protein sequence ID" value="TWD84640.1"/>
    <property type="molecule type" value="Genomic_DNA"/>
</dbReference>
<keyword evidence="1" id="KW-0812">Transmembrane</keyword>
<feature type="transmembrane region" description="Helical" evidence="1">
    <location>
        <begin position="319"/>
        <end position="342"/>
    </location>
</feature>
<feature type="transmembrane region" description="Helical" evidence="1">
    <location>
        <begin position="109"/>
        <end position="132"/>
    </location>
</feature>
<feature type="transmembrane region" description="Helical" evidence="1">
    <location>
        <begin position="389"/>
        <end position="407"/>
    </location>
</feature>
<keyword evidence="1" id="KW-1133">Transmembrane helix</keyword>
<dbReference type="PANTHER" id="PTHR35342:SF5">
    <property type="entry name" value="TRICARBOXYLIC TRANSPORT PROTEIN"/>
    <property type="match status" value="1"/>
</dbReference>
<reference evidence="3 4" key="1">
    <citation type="submission" date="2019-06" db="EMBL/GenBank/DDBJ databases">
        <title>Sequencing the genomes of 1000 actinobacteria strains.</title>
        <authorList>
            <person name="Klenk H.-P."/>
        </authorList>
    </citation>
    <scope>NUCLEOTIDE SEQUENCE [LARGE SCALE GENOMIC DNA]</scope>
    <source>
        <strain evidence="3 4">DSM 24683</strain>
    </source>
</reference>
<accession>A0A561C0N1</accession>
<sequence>MENLQNLLTGFGDVLTPLNLLLALLGVTVGTAVGVLPGIGPAMTVALLLPITYGLEPVQAFILFAGIFYGGMYGGSTTSILLNTPGESSSVVTAIEGNKMARAGRAAQALATAAIGSFVAGTIGTALLVLVAPQVVKFAISLGAPDYLAIMLLAFAGATTVLGSSRLRGLAALLLGLVIGLIGIDKVTGQERLTFGVPQLADGIDVVVVAVGIFAVGEALWVAAHLRRNPGTVIPVGRPWMGRSDWRRSWKPWLRGTAFGFPIGALPAGGAEIPTFLSYATEKKLTKHPEEFGRGAIEGVAGPEAANNASAAGTLVPMLALGLPTNATAAVMLAAFTSYGIQPGPLLFEREPKLVWALIASLFVGNLMLLLLNLPLAPAWAKLLQIPRPYLYAGIIFFASMGAYAVNAQPLDLLLLLLLGGLGFAMRRFGLPVLPLIIGVILGPIAERQARMSLQLSNGDAAGLIGGPVAYVIYAVILVMIAWPLVRRLLPVTRSDAKSDAKSNA</sequence>
<feature type="transmembrane region" description="Helical" evidence="1">
    <location>
        <begin position="138"/>
        <end position="155"/>
    </location>
</feature>
<dbReference type="Pfam" id="PF01970">
    <property type="entry name" value="TctA"/>
    <property type="match status" value="1"/>
</dbReference>
<evidence type="ECO:0000313" key="3">
    <source>
        <dbReference type="EMBL" id="TWD84640.1"/>
    </source>
</evidence>
<dbReference type="InterPro" id="IPR002823">
    <property type="entry name" value="DUF112_TM"/>
</dbReference>
<protein>
    <submittedName>
        <fullName evidence="3">Putative tricarboxylic transport membrane protein</fullName>
    </submittedName>
</protein>
<organism evidence="3 4">
    <name type="scientific">Kribbella amoyensis</name>
    <dbReference type="NCBI Taxonomy" id="996641"/>
    <lineage>
        <taxon>Bacteria</taxon>
        <taxon>Bacillati</taxon>
        <taxon>Actinomycetota</taxon>
        <taxon>Actinomycetes</taxon>
        <taxon>Propionibacteriales</taxon>
        <taxon>Kribbellaceae</taxon>
        <taxon>Kribbella</taxon>
    </lineage>
</organism>